<dbReference type="Pfam" id="PF00753">
    <property type="entry name" value="Lactamase_B"/>
    <property type="match status" value="1"/>
</dbReference>
<dbReference type="InterPro" id="IPR001018">
    <property type="entry name" value="Beta-lactamase_class-B_CS"/>
</dbReference>
<dbReference type="CDD" id="cd07710">
    <property type="entry name" value="arylsulfatase_Sdsa1-like_MBL-fold"/>
    <property type="match status" value="1"/>
</dbReference>
<organism evidence="7 8">
    <name type="scientific">Ferrimonas pelagia</name>
    <dbReference type="NCBI Taxonomy" id="1177826"/>
    <lineage>
        <taxon>Bacteria</taxon>
        <taxon>Pseudomonadati</taxon>
        <taxon>Pseudomonadota</taxon>
        <taxon>Gammaproteobacteria</taxon>
        <taxon>Alteromonadales</taxon>
        <taxon>Ferrimonadaceae</taxon>
        <taxon>Ferrimonas</taxon>
    </lineage>
</organism>
<evidence type="ECO:0000259" key="6">
    <source>
        <dbReference type="SMART" id="SM00849"/>
    </source>
</evidence>
<proteinExistence type="predicted"/>
<dbReference type="InterPro" id="IPR052195">
    <property type="entry name" value="Bact_Alkyl/Aryl-Sulfatase"/>
</dbReference>
<feature type="domain" description="Metallo-beta-lactamase" evidence="6">
    <location>
        <begin position="64"/>
        <end position="278"/>
    </location>
</feature>
<dbReference type="PANTHER" id="PTHR43223:SF1">
    <property type="entry name" value="ALKYL_ARYL-SULFATASE BDS1"/>
    <property type="match status" value="1"/>
</dbReference>
<keyword evidence="2" id="KW-0479">Metal-binding</keyword>
<feature type="chain" id="PRO_5045549488" evidence="5">
    <location>
        <begin position="24"/>
        <end position="461"/>
    </location>
</feature>
<evidence type="ECO:0000256" key="5">
    <source>
        <dbReference type="SAM" id="SignalP"/>
    </source>
</evidence>
<keyword evidence="4" id="KW-0862">Zinc</keyword>
<dbReference type="SMART" id="SM00849">
    <property type="entry name" value="Lactamase_B"/>
    <property type="match status" value="1"/>
</dbReference>
<keyword evidence="8" id="KW-1185">Reference proteome</keyword>
<evidence type="ECO:0000256" key="1">
    <source>
        <dbReference type="ARBA" id="ARBA00001947"/>
    </source>
</evidence>
<evidence type="ECO:0000256" key="4">
    <source>
        <dbReference type="ARBA" id="ARBA00022833"/>
    </source>
</evidence>
<reference evidence="8" key="1">
    <citation type="journal article" date="2019" name="Int. J. Syst. Evol. Microbiol.">
        <title>The Global Catalogue of Microorganisms (GCM) 10K type strain sequencing project: providing services to taxonomists for standard genome sequencing and annotation.</title>
        <authorList>
            <consortium name="The Broad Institute Genomics Platform"/>
            <consortium name="The Broad Institute Genome Sequencing Center for Infectious Disease"/>
            <person name="Wu L."/>
            <person name="Ma J."/>
        </authorList>
    </citation>
    <scope>NUCLEOTIDE SEQUENCE [LARGE SCALE GENOMIC DNA]</scope>
    <source>
        <strain evidence="8">JCM 18401</strain>
    </source>
</reference>
<evidence type="ECO:0000313" key="7">
    <source>
        <dbReference type="EMBL" id="GAA4878661.1"/>
    </source>
</evidence>
<gene>
    <name evidence="7" type="ORF">GCM10023333_10450</name>
</gene>
<dbReference type="Proteomes" id="UP001499988">
    <property type="component" value="Unassembled WGS sequence"/>
</dbReference>
<dbReference type="Gene3D" id="1.25.40.880">
    <property type="entry name" value="Alkyl sulfatase, dimerisation domain"/>
    <property type="match status" value="1"/>
</dbReference>
<name>A0ABP9EGJ6_9GAMM</name>
<evidence type="ECO:0000256" key="3">
    <source>
        <dbReference type="ARBA" id="ARBA00022801"/>
    </source>
</evidence>
<dbReference type="InterPro" id="IPR001279">
    <property type="entry name" value="Metallo-B-lactamas"/>
</dbReference>
<feature type="signal peptide" evidence="5">
    <location>
        <begin position="1"/>
        <end position="23"/>
    </location>
</feature>
<protein>
    <submittedName>
        <fullName evidence="7">Alkyl/aryl-sulfatase</fullName>
    </submittedName>
</protein>
<dbReference type="InterPro" id="IPR038536">
    <property type="entry name" value="Alkyl/aryl-sulf_dimr_sf"/>
</dbReference>
<comment type="caution">
    <text evidence="7">The sequence shown here is derived from an EMBL/GenBank/DDBJ whole genome shotgun (WGS) entry which is preliminary data.</text>
</comment>
<keyword evidence="5" id="KW-0732">Signal</keyword>
<dbReference type="EMBL" id="BAABJZ010000013">
    <property type="protein sequence ID" value="GAA4878661.1"/>
    <property type="molecule type" value="Genomic_DNA"/>
</dbReference>
<dbReference type="PROSITE" id="PS00743">
    <property type="entry name" value="BETA_LACTAMASE_B_1"/>
    <property type="match status" value="1"/>
</dbReference>
<evidence type="ECO:0000313" key="8">
    <source>
        <dbReference type="Proteomes" id="UP001499988"/>
    </source>
</evidence>
<dbReference type="RefSeq" id="WP_345334114.1">
    <property type="nucleotide sequence ID" value="NZ_BAABJZ010000013.1"/>
</dbReference>
<keyword evidence="3" id="KW-0378">Hydrolase</keyword>
<dbReference type="PANTHER" id="PTHR43223">
    <property type="entry name" value="ALKYL/ARYL-SULFATASE"/>
    <property type="match status" value="1"/>
</dbReference>
<comment type="cofactor">
    <cofactor evidence="1">
        <name>Zn(2+)</name>
        <dbReference type="ChEBI" id="CHEBI:29105"/>
    </cofactor>
</comment>
<sequence>MKSKVLLSAACVTFALLSGGATAGTTQVAPDVAMKMLNKQAEQLEQQIVAVGDRVFTAVGYHGATTSMIVGDDGVIIVDTLMGPTSAQNALNDLRAHSDLPVKAIIYTHSHGDHTGGAQVFADSSDGQPVGVYARAGFGHEYGGSPKLLPLAAKRGIRQFGRKLPQSEATHRGVAAANTIDHDRAKGHIAPTIQFDEPVYRMTIANVEIELHSAPGETDDALYVWLPKDKVLFSGDNFYHSFPNLYAIRGTPFRDPSNWAASVGKMAQHQPHYLVPGHTLPIHGQAAATGALSDYSEAIQSVYDQTVEGMNTGKGPDQLAYEVKLPKHLRDKSYLTEFYGTVPHAVRAIYAGLLGWYDGNPTNLNPLEPRLEAERMAKLAGGQKALVRSMEQALSAQDFQWALELADQVRWLDGVDIKRIREVKVAALRGLAAMEYNPPNRNYYLSYANELESGELKAIWF</sequence>
<dbReference type="Gene3D" id="3.60.15.30">
    <property type="entry name" value="Metallo-beta-lactamase domain"/>
    <property type="match status" value="1"/>
</dbReference>
<dbReference type="InterPro" id="IPR036866">
    <property type="entry name" value="RibonucZ/Hydroxyglut_hydro"/>
</dbReference>
<accession>A0ABP9EGJ6</accession>
<dbReference type="Pfam" id="PF14863">
    <property type="entry name" value="Alkyl_sulf_dimr"/>
    <property type="match status" value="1"/>
</dbReference>
<dbReference type="InterPro" id="IPR044097">
    <property type="entry name" value="Bds1/SdsA1_MBL-fold"/>
</dbReference>
<evidence type="ECO:0000256" key="2">
    <source>
        <dbReference type="ARBA" id="ARBA00022723"/>
    </source>
</evidence>
<dbReference type="SUPFAM" id="SSF56281">
    <property type="entry name" value="Metallo-hydrolase/oxidoreductase"/>
    <property type="match status" value="1"/>
</dbReference>
<dbReference type="InterPro" id="IPR029228">
    <property type="entry name" value="Alkyl_sulf_dimr"/>
</dbReference>